<keyword evidence="4 6" id="KW-0378">Hydrolase</keyword>
<keyword evidence="2 6" id="KW-0540">Nuclease</keyword>
<dbReference type="EMBL" id="QNVH01000072">
    <property type="protein sequence ID" value="TDA37482.1"/>
    <property type="molecule type" value="Genomic_DNA"/>
</dbReference>
<dbReference type="GO" id="GO:0090729">
    <property type="term" value="F:toxin activity"/>
    <property type="evidence" value="ECO:0007669"/>
    <property type="project" value="UniProtKB-KW"/>
</dbReference>
<name>A0A523B9B2_9CREN</name>
<dbReference type="PANTHER" id="PTHR35901">
    <property type="entry name" value="RIBONUCLEASE VAPC3"/>
    <property type="match status" value="1"/>
</dbReference>
<keyword evidence="3 6" id="KW-0479">Metal-binding</keyword>
<feature type="binding site" evidence="6">
    <location>
        <position position="6"/>
    </location>
    <ligand>
        <name>Mg(2+)</name>
        <dbReference type="ChEBI" id="CHEBI:18420"/>
    </ligand>
</feature>
<evidence type="ECO:0000259" key="7">
    <source>
        <dbReference type="Pfam" id="PF01850"/>
    </source>
</evidence>
<dbReference type="Proteomes" id="UP000315399">
    <property type="component" value="Unassembled WGS sequence"/>
</dbReference>
<comment type="caution">
    <text evidence="8">The sequence shown here is derived from an EMBL/GenBank/DDBJ whole genome shotgun (WGS) entry which is preliminary data.</text>
</comment>
<gene>
    <name evidence="6" type="primary">vapC</name>
    <name evidence="8" type="ORF">DSO08_05750</name>
</gene>
<dbReference type="SUPFAM" id="SSF88723">
    <property type="entry name" value="PIN domain-like"/>
    <property type="match status" value="1"/>
</dbReference>
<feature type="domain" description="PIN" evidence="7">
    <location>
        <begin position="3"/>
        <end position="123"/>
    </location>
</feature>
<feature type="binding site" evidence="6">
    <location>
        <position position="97"/>
    </location>
    <ligand>
        <name>Mg(2+)</name>
        <dbReference type="ChEBI" id="CHEBI:18420"/>
    </ligand>
</feature>
<evidence type="ECO:0000256" key="6">
    <source>
        <dbReference type="HAMAP-Rule" id="MF_00265"/>
    </source>
</evidence>
<dbReference type="Pfam" id="PF01850">
    <property type="entry name" value="PIN"/>
    <property type="match status" value="1"/>
</dbReference>
<dbReference type="InterPro" id="IPR022907">
    <property type="entry name" value="VapC_family"/>
</dbReference>
<evidence type="ECO:0000313" key="9">
    <source>
        <dbReference type="Proteomes" id="UP000315399"/>
    </source>
</evidence>
<evidence type="ECO:0000256" key="5">
    <source>
        <dbReference type="ARBA" id="ARBA00022842"/>
    </source>
</evidence>
<dbReference type="GO" id="GO:0016787">
    <property type="term" value="F:hydrolase activity"/>
    <property type="evidence" value="ECO:0007669"/>
    <property type="project" value="UniProtKB-KW"/>
</dbReference>
<dbReference type="AlphaFoldDB" id="A0A523B9B2"/>
<dbReference type="Gene3D" id="3.40.50.1010">
    <property type="entry name" value="5'-nuclease"/>
    <property type="match status" value="1"/>
</dbReference>
<dbReference type="InterPro" id="IPR051619">
    <property type="entry name" value="TypeII_TA_RNase_PINc/VapC"/>
</dbReference>
<dbReference type="HAMAP" id="MF_00265">
    <property type="entry name" value="VapC_Nob1"/>
    <property type="match status" value="1"/>
</dbReference>
<dbReference type="GO" id="GO:0004540">
    <property type="term" value="F:RNA nuclease activity"/>
    <property type="evidence" value="ECO:0007669"/>
    <property type="project" value="InterPro"/>
</dbReference>
<dbReference type="GO" id="GO:0000287">
    <property type="term" value="F:magnesium ion binding"/>
    <property type="evidence" value="ECO:0007669"/>
    <property type="project" value="UniProtKB-UniRule"/>
</dbReference>
<dbReference type="InterPro" id="IPR002716">
    <property type="entry name" value="PIN_dom"/>
</dbReference>
<dbReference type="EC" id="3.1.-.-" evidence="6"/>
<keyword evidence="1 6" id="KW-1277">Toxin-antitoxin system</keyword>
<evidence type="ECO:0000256" key="4">
    <source>
        <dbReference type="ARBA" id="ARBA00022801"/>
    </source>
</evidence>
<comment type="function">
    <text evidence="6">Toxic component of a toxin-antitoxin (TA) system. An RNase.</text>
</comment>
<dbReference type="InterPro" id="IPR029060">
    <property type="entry name" value="PIN-like_dom_sf"/>
</dbReference>
<keyword evidence="5 6" id="KW-0460">Magnesium</keyword>
<keyword evidence="6" id="KW-0800">Toxin</keyword>
<accession>A0A523B9B2</accession>
<dbReference type="PANTHER" id="PTHR35901:SF1">
    <property type="entry name" value="EXONUCLEASE VAPC9"/>
    <property type="match status" value="1"/>
</dbReference>
<evidence type="ECO:0000256" key="2">
    <source>
        <dbReference type="ARBA" id="ARBA00022722"/>
    </source>
</evidence>
<proteinExistence type="inferred from homology"/>
<evidence type="ECO:0000256" key="3">
    <source>
        <dbReference type="ARBA" id="ARBA00022723"/>
    </source>
</evidence>
<comment type="cofactor">
    <cofactor evidence="6">
        <name>Mg(2+)</name>
        <dbReference type="ChEBI" id="CHEBI:18420"/>
    </cofactor>
</comment>
<comment type="similarity">
    <text evidence="6">Belongs to the PINc/VapC protein family.</text>
</comment>
<reference evidence="8 9" key="1">
    <citation type="journal article" date="2019" name="Nat. Microbiol.">
        <title>Expanding anaerobic alkane metabolism in the domain of Archaea.</title>
        <authorList>
            <person name="Wang Y."/>
            <person name="Wegener G."/>
            <person name="Hou J."/>
            <person name="Wang F."/>
            <person name="Xiao X."/>
        </authorList>
    </citation>
    <scope>NUCLEOTIDE SEQUENCE [LARGE SCALE GENOMIC DNA]</scope>
    <source>
        <strain evidence="8">WYZ-LMO10</strain>
    </source>
</reference>
<sequence>MVIVIDSSALIKYLLREEGWSEVRKHLEEGCVTLDLALKETINAIWKRVMMGGLEEGYAREVVEAFLRSGIVRVEDQVRFLEEALSAAVRRRITVYDSIFITLAKSRGLPLLTSDREQARAAEEEGVETILA</sequence>
<organism evidence="8 9">
    <name type="scientific">Thermoproteota archaeon</name>
    <dbReference type="NCBI Taxonomy" id="2056631"/>
    <lineage>
        <taxon>Archaea</taxon>
        <taxon>Thermoproteota</taxon>
    </lineage>
</organism>
<evidence type="ECO:0000313" key="8">
    <source>
        <dbReference type="EMBL" id="TDA37482.1"/>
    </source>
</evidence>
<evidence type="ECO:0000256" key="1">
    <source>
        <dbReference type="ARBA" id="ARBA00022649"/>
    </source>
</evidence>
<dbReference type="CDD" id="cd09873">
    <property type="entry name" value="PIN_Pae0151-like"/>
    <property type="match status" value="1"/>
</dbReference>
<protein>
    <recommendedName>
        <fullName evidence="6">Ribonuclease VapC</fullName>
        <shortName evidence="6">RNase VapC</shortName>
        <ecNumber evidence="6">3.1.-.-</ecNumber>
    </recommendedName>
    <alternativeName>
        <fullName evidence="6">Putative toxin VapC</fullName>
    </alternativeName>
</protein>
<dbReference type="InterPro" id="IPR044153">
    <property type="entry name" value="PIN_Pae0151-like"/>
</dbReference>